<accession>A0ABM8GLY8</accession>
<dbReference type="Proteomes" id="UP001321486">
    <property type="component" value="Chromosome"/>
</dbReference>
<gene>
    <name evidence="1" type="ORF">GCM10025867_16280</name>
</gene>
<reference evidence="2" key="1">
    <citation type="journal article" date="2019" name="Int. J. Syst. Evol. Microbiol.">
        <title>The Global Catalogue of Microorganisms (GCM) 10K type strain sequencing project: providing services to taxonomists for standard genome sequencing and annotation.</title>
        <authorList>
            <consortium name="The Broad Institute Genomics Platform"/>
            <consortium name="The Broad Institute Genome Sequencing Center for Infectious Disease"/>
            <person name="Wu L."/>
            <person name="Ma J."/>
        </authorList>
    </citation>
    <scope>NUCLEOTIDE SEQUENCE [LARGE SCALE GENOMIC DNA]</scope>
    <source>
        <strain evidence="2">NBRC 108728</strain>
    </source>
</reference>
<sequence>MRREAEQAVIAQGASAADVSVDVTVDPQSNTVRAIATGATELRTQDRTHRVTDEELLGVAATSLSVDRSLVEVLASTDSHVVFGTTERRRLLRPARQAVRVVDRDGVVRFVSQDARVEQATVGTGGDFLPRLIGETTSYGDGGSRAPALQLIVGPRIADLSGVLDESQLISLARTEVEGRDRDESLVAVLETRA</sequence>
<proteinExistence type="predicted"/>
<dbReference type="RefSeq" id="WP_286346191.1">
    <property type="nucleotide sequence ID" value="NZ_AP027732.1"/>
</dbReference>
<keyword evidence="2" id="KW-1185">Reference proteome</keyword>
<name>A0ABM8GLY8_9MICO</name>
<evidence type="ECO:0000313" key="1">
    <source>
        <dbReference type="EMBL" id="BDZ49387.1"/>
    </source>
</evidence>
<dbReference type="EMBL" id="AP027732">
    <property type="protein sequence ID" value="BDZ49387.1"/>
    <property type="molecule type" value="Genomic_DNA"/>
</dbReference>
<protein>
    <submittedName>
        <fullName evidence="1">Uncharacterized protein</fullName>
    </submittedName>
</protein>
<evidence type="ECO:0000313" key="2">
    <source>
        <dbReference type="Proteomes" id="UP001321486"/>
    </source>
</evidence>
<organism evidence="1 2">
    <name type="scientific">Frondihabitans sucicola</name>
    <dbReference type="NCBI Taxonomy" id="1268041"/>
    <lineage>
        <taxon>Bacteria</taxon>
        <taxon>Bacillati</taxon>
        <taxon>Actinomycetota</taxon>
        <taxon>Actinomycetes</taxon>
        <taxon>Micrococcales</taxon>
        <taxon>Microbacteriaceae</taxon>
        <taxon>Frondihabitans</taxon>
    </lineage>
</organism>